<sequence length="63" mass="7232">MSIKAVRMHDNDNKYDCNGCVFQNDMRACTLHKESCIDTERERKGQPPVPGQGGRIIFIKELH</sequence>
<dbReference type="RefSeq" id="YP_002213699.1">
    <property type="nucleotide sequence ID" value="NC_011201.1"/>
</dbReference>
<evidence type="ECO:0000313" key="2">
    <source>
        <dbReference type="Proteomes" id="UP000001854"/>
    </source>
</evidence>
<accession>B5BTU6</accession>
<name>B5BTU6_9CAUD</name>
<proteinExistence type="predicted"/>
<dbReference type="EMBL" id="AB451219">
    <property type="protein sequence ID" value="BAG70368.1"/>
    <property type="molecule type" value="Genomic_DNA"/>
</dbReference>
<evidence type="ECO:0000313" key="1">
    <source>
        <dbReference type="EMBL" id="BAG70368.1"/>
    </source>
</evidence>
<reference evidence="1 2" key="1">
    <citation type="journal article" date="2009" name="J. Bacteriol.">
        <title>Genomic characterization of Ralstonia solanacearum phage phiRSB1, a T7-like wide-host-range phage.</title>
        <authorList>
            <person name="Kawasaki T."/>
            <person name="Shimizu M."/>
            <person name="Satsuma H."/>
            <person name="Fujiwara A."/>
            <person name="Fujie M."/>
            <person name="Usami S."/>
            <person name="Yamada T."/>
        </authorList>
    </citation>
    <scope>NUCLEOTIDE SEQUENCE [LARGE SCALE GENOMIC DNA]</scope>
</reference>
<dbReference type="GeneID" id="6870714"/>
<protein>
    <submittedName>
        <fullName evidence="1">Uncharacterized protein</fullName>
    </submittedName>
</protein>
<dbReference type="Proteomes" id="UP000001854">
    <property type="component" value="Segment"/>
</dbReference>
<dbReference type="KEGG" id="vg:6870714"/>
<organism evidence="1 2">
    <name type="scientific">Ralstonia phage RSB1</name>
    <dbReference type="NCBI Taxonomy" id="551790"/>
    <lineage>
        <taxon>Viruses</taxon>
        <taxon>Duplodnaviria</taxon>
        <taxon>Heunggongvirae</taxon>
        <taxon>Uroviricota</taxon>
        <taxon>Caudoviricetes</taxon>
        <taxon>Autographivirales</taxon>
        <taxon>Autonotataviridae</taxon>
        <taxon>Okabevirinae</taxon>
        <taxon>Higashivirus</taxon>
        <taxon>Higashivirus RSB1</taxon>
    </lineage>
</organism>
<keyword evidence="2" id="KW-1185">Reference proteome</keyword>